<dbReference type="AlphaFoldDB" id="A0A2T5J2D3"/>
<keyword evidence="8 11" id="KW-0472">Membrane</keyword>
<evidence type="ECO:0000256" key="7">
    <source>
        <dbReference type="ARBA" id="ARBA00022989"/>
    </source>
</evidence>
<name>A0A2T5J2D3_9GAMM</name>
<comment type="similarity">
    <text evidence="9">Belongs to the GSP H family.</text>
</comment>
<feature type="domain" description="General secretion pathway GspH" evidence="12">
    <location>
        <begin position="43"/>
        <end position="146"/>
    </location>
</feature>
<keyword evidence="6 11" id="KW-0812">Transmembrane</keyword>
<evidence type="ECO:0000256" key="5">
    <source>
        <dbReference type="ARBA" id="ARBA00022519"/>
    </source>
</evidence>
<dbReference type="GO" id="GO:0015627">
    <property type="term" value="C:type II protein secretion system complex"/>
    <property type="evidence" value="ECO:0007669"/>
    <property type="project" value="InterPro"/>
</dbReference>
<evidence type="ECO:0000259" key="12">
    <source>
        <dbReference type="Pfam" id="PF12019"/>
    </source>
</evidence>
<dbReference type="EMBL" id="QAON01000002">
    <property type="protein sequence ID" value="PTQ90681.1"/>
    <property type="molecule type" value="Genomic_DNA"/>
</dbReference>
<comment type="subcellular location">
    <subcellularLocation>
        <location evidence="1">Cell inner membrane</location>
        <topology evidence="1">Single-pass membrane protein</topology>
    </subcellularLocation>
</comment>
<keyword evidence="5" id="KW-0997">Cell inner membrane</keyword>
<evidence type="ECO:0000313" key="14">
    <source>
        <dbReference type="Proteomes" id="UP000244223"/>
    </source>
</evidence>
<evidence type="ECO:0000256" key="2">
    <source>
        <dbReference type="ARBA" id="ARBA00021549"/>
    </source>
</evidence>
<dbReference type="Proteomes" id="UP000244223">
    <property type="component" value="Unassembled WGS sequence"/>
</dbReference>
<dbReference type="GO" id="GO:0015628">
    <property type="term" value="P:protein secretion by the type II secretion system"/>
    <property type="evidence" value="ECO:0007669"/>
    <property type="project" value="InterPro"/>
</dbReference>
<dbReference type="InterPro" id="IPR045584">
    <property type="entry name" value="Pilin-like"/>
</dbReference>
<dbReference type="Gene3D" id="3.55.40.10">
    <property type="entry name" value="minor pseudopilin epsh domain"/>
    <property type="match status" value="1"/>
</dbReference>
<evidence type="ECO:0000313" key="13">
    <source>
        <dbReference type="EMBL" id="PTQ90681.1"/>
    </source>
</evidence>
<keyword evidence="14" id="KW-1185">Reference proteome</keyword>
<dbReference type="Pfam" id="PF12019">
    <property type="entry name" value="GspH"/>
    <property type="match status" value="1"/>
</dbReference>
<accession>A0A2T5J2D3</accession>
<dbReference type="SUPFAM" id="SSF54523">
    <property type="entry name" value="Pili subunits"/>
    <property type="match status" value="1"/>
</dbReference>
<evidence type="ECO:0000256" key="4">
    <source>
        <dbReference type="ARBA" id="ARBA00022481"/>
    </source>
</evidence>
<dbReference type="GO" id="GO:0005886">
    <property type="term" value="C:plasma membrane"/>
    <property type="evidence" value="ECO:0007669"/>
    <property type="project" value="UniProtKB-SubCell"/>
</dbReference>
<evidence type="ECO:0000256" key="1">
    <source>
        <dbReference type="ARBA" id="ARBA00004377"/>
    </source>
</evidence>
<evidence type="ECO:0000256" key="3">
    <source>
        <dbReference type="ARBA" id="ARBA00022475"/>
    </source>
</evidence>
<dbReference type="InterPro" id="IPR012902">
    <property type="entry name" value="N_methyl_site"/>
</dbReference>
<evidence type="ECO:0000256" key="6">
    <source>
        <dbReference type="ARBA" id="ARBA00022692"/>
    </source>
</evidence>
<dbReference type="RefSeq" id="WP_170106864.1">
    <property type="nucleotide sequence ID" value="NZ_QAON01000002.1"/>
</dbReference>
<evidence type="ECO:0000256" key="8">
    <source>
        <dbReference type="ARBA" id="ARBA00023136"/>
    </source>
</evidence>
<keyword evidence="7 11" id="KW-1133">Transmembrane helix</keyword>
<dbReference type="InterPro" id="IPR022346">
    <property type="entry name" value="T2SS_GspH"/>
</dbReference>
<protein>
    <recommendedName>
        <fullName evidence="2">Type II secretion system protein H</fullName>
    </recommendedName>
    <alternativeName>
        <fullName evidence="10">General secretion pathway protein H</fullName>
    </alternativeName>
</protein>
<evidence type="ECO:0000256" key="10">
    <source>
        <dbReference type="ARBA" id="ARBA00030775"/>
    </source>
</evidence>
<organism evidence="13 14">
    <name type="scientific">Agitococcus lubricus</name>
    <dbReference type="NCBI Taxonomy" id="1077255"/>
    <lineage>
        <taxon>Bacteria</taxon>
        <taxon>Pseudomonadati</taxon>
        <taxon>Pseudomonadota</taxon>
        <taxon>Gammaproteobacteria</taxon>
        <taxon>Moraxellales</taxon>
        <taxon>Moraxellaceae</taxon>
        <taxon>Agitococcus</taxon>
    </lineage>
</organism>
<comment type="caution">
    <text evidence="13">The sequence shown here is derived from an EMBL/GenBank/DDBJ whole genome shotgun (WGS) entry which is preliminary data.</text>
</comment>
<dbReference type="NCBIfam" id="TIGR02532">
    <property type="entry name" value="IV_pilin_GFxxxE"/>
    <property type="match status" value="1"/>
</dbReference>
<dbReference type="Pfam" id="PF07963">
    <property type="entry name" value="N_methyl"/>
    <property type="match status" value="1"/>
</dbReference>
<evidence type="ECO:0000256" key="9">
    <source>
        <dbReference type="ARBA" id="ARBA00025772"/>
    </source>
</evidence>
<sequence>MQYNKGFTIIELMVTLTIAVIILTMAVPMTQTIQANARVRSVASDFASSLADARAKALLEHRDISFVAISPGDINNLWGAGGWRATQVINGTVTTVFENRAIPSTVSIAPSQNLNTFLFDNVTGAVKNAAGAPVNINFTICDGNVDDETGSIINLTSTGRIIVRRDTTNTVCL</sequence>
<evidence type="ECO:0000256" key="11">
    <source>
        <dbReference type="SAM" id="Phobius"/>
    </source>
</evidence>
<keyword evidence="4" id="KW-0488">Methylation</keyword>
<reference evidence="13 14" key="1">
    <citation type="submission" date="2018-04" db="EMBL/GenBank/DDBJ databases">
        <title>Genomic Encyclopedia of Archaeal and Bacterial Type Strains, Phase II (KMG-II): from individual species to whole genera.</title>
        <authorList>
            <person name="Goeker M."/>
        </authorList>
    </citation>
    <scope>NUCLEOTIDE SEQUENCE [LARGE SCALE GENOMIC DNA]</scope>
    <source>
        <strain evidence="13 14">DSM 5822</strain>
    </source>
</reference>
<feature type="transmembrane region" description="Helical" evidence="11">
    <location>
        <begin position="6"/>
        <end position="28"/>
    </location>
</feature>
<gene>
    <name evidence="13" type="ORF">C8N29_10281</name>
</gene>
<proteinExistence type="inferred from homology"/>
<keyword evidence="3" id="KW-1003">Cell membrane</keyword>